<feature type="compositionally biased region" description="Low complexity" evidence="1">
    <location>
        <begin position="41"/>
        <end position="56"/>
    </location>
</feature>
<reference evidence="2 3" key="1">
    <citation type="submission" date="2021-06" db="EMBL/GenBank/DDBJ databases">
        <authorList>
            <person name="Palmer J.M."/>
        </authorList>
    </citation>
    <scope>NUCLEOTIDE SEQUENCE [LARGE SCALE GENOMIC DNA]</scope>
    <source>
        <strain evidence="3">if_2019</strain>
        <tissue evidence="2">Muscle</tissue>
    </source>
</reference>
<evidence type="ECO:0000313" key="3">
    <source>
        <dbReference type="Proteomes" id="UP001482620"/>
    </source>
</evidence>
<keyword evidence="3" id="KW-1185">Reference proteome</keyword>
<gene>
    <name evidence="2" type="ORF">ILYODFUR_001962</name>
</gene>
<proteinExistence type="predicted"/>
<name>A0ABV0TR49_9TELE</name>
<accession>A0ABV0TR49</accession>
<evidence type="ECO:0000313" key="2">
    <source>
        <dbReference type="EMBL" id="MEQ2235397.1"/>
    </source>
</evidence>
<feature type="compositionally biased region" description="Basic residues" evidence="1">
    <location>
        <begin position="76"/>
        <end position="95"/>
    </location>
</feature>
<dbReference type="EMBL" id="JAHRIQ010046430">
    <property type="protein sequence ID" value="MEQ2235397.1"/>
    <property type="molecule type" value="Genomic_DNA"/>
</dbReference>
<protein>
    <submittedName>
        <fullName evidence="2">Uncharacterized protein</fullName>
    </submittedName>
</protein>
<evidence type="ECO:0000256" key="1">
    <source>
        <dbReference type="SAM" id="MobiDB-lite"/>
    </source>
</evidence>
<feature type="compositionally biased region" description="Polar residues" evidence="1">
    <location>
        <begin position="57"/>
        <end position="71"/>
    </location>
</feature>
<comment type="caution">
    <text evidence="2">The sequence shown here is derived from an EMBL/GenBank/DDBJ whole genome shotgun (WGS) entry which is preliminary data.</text>
</comment>
<dbReference type="Proteomes" id="UP001482620">
    <property type="component" value="Unassembled WGS sequence"/>
</dbReference>
<sequence>MKADPQTLPCSKHSGRILSCTTTARKGTPETPPQPLPTSATKQTTLSTVLTTDPLTPNQDGKNSPSKSSLASGMHQGRRPTPRPHSRTNTTHHHHFNDSPERNNNQLTSTVTA</sequence>
<feature type="compositionally biased region" description="Polar residues" evidence="1">
    <location>
        <begin position="102"/>
        <end position="113"/>
    </location>
</feature>
<organism evidence="2 3">
    <name type="scientific">Ilyodon furcidens</name>
    <name type="common">goldbreast splitfin</name>
    <dbReference type="NCBI Taxonomy" id="33524"/>
    <lineage>
        <taxon>Eukaryota</taxon>
        <taxon>Metazoa</taxon>
        <taxon>Chordata</taxon>
        <taxon>Craniata</taxon>
        <taxon>Vertebrata</taxon>
        <taxon>Euteleostomi</taxon>
        <taxon>Actinopterygii</taxon>
        <taxon>Neopterygii</taxon>
        <taxon>Teleostei</taxon>
        <taxon>Neoteleostei</taxon>
        <taxon>Acanthomorphata</taxon>
        <taxon>Ovalentaria</taxon>
        <taxon>Atherinomorphae</taxon>
        <taxon>Cyprinodontiformes</taxon>
        <taxon>Goodeidae</taxon>
        <taxon>Ilyodon</taxon>
    </lineage>
</organism>
<feature type="region of interest" description="Disordered" evidence="1">
    <location>
        <begin position="1"/>
        <end position="113"/>
    </location>
</feature>